<dbReference type="Proteomes" id="UP000552097">
    <property type="component" value="Unassembled WGS sequence"/>
</dbReference>
<gene>
    <name evidence="3" type="ORF">F4560_003358</name>
</gene>
<protein>
    <submittedName>
        <fullName evidence="3">Putative alpha-1,6-mannanase (GH76 family)</fullName>
    </submittedName>
</protein>
<evidence type="ECO:0000313" key="3">
    <source>
        <dbReference type="EMBL" id="MBB5803590.1"/>
    </source>
</evidence>
<dbReference type="InterPro" id="IPR005198">
    <property type="entry name" value="Glyco_hydro_76"/>
</dbReference>
<dbReference type="SUPFAM" id="SSF48208">
    <property type="entry name" value="Six-hairpin glycosidases"/>
    <property type="match status" value="1"/>
</dbReference>
<dbReference type="PANTHER" id="PTHR47791:SF3">
    <property type="entry name" value="MEIOTICALLY UP-REGULATED GENE 191 PROTEIN"/>
    <property type="match status" value="1"/>
</dbReference>
<evidence type="ECO:0000313" key="4">
    <source>
        <dbReference type="Proteomes" id="UP000552097"/>
    </source>
</evidence>
<sequence length="517" mass="56114">MLNIVVQASLLLSLMTVPGTSATAPPEPASAPPPPAVALCDSYCDDRDPFLPPSAHRSRTRPTTAAAPPTVLAPICNIHCDGRDPALSAGERVAQSVPAGTRRVALHFDSTETMGWAVISGGGQGDSVWLDRSYDAGVTWEPKLGSTTTPAGYGGWRTLMHNVDDWAGLRVGLLRACVQSAGSSTIACTSWHRTTWNAWDRRTAAATALMQRYNLSTGLFDTTGWWNAANALNAIIDNARVSGMGSYRYAIARTFDLNRTAWAGNFINEYNDDVAWWGLTWIAAYDLTGDRRYLDTARIDADHIHRYWDHTCGGGIWWTSSRTYKNAIANSLYVQLNAALHNRLPGDTTYVQRAREGWRWFESSGMINSSNLVNDGLVTSTCRNNGQTPWSYNQGVPPAALTELHRATGDPAYLTRARTLANASTTSPALNPGGIVFDDGGGGDVPSFKGAFVRGLGQLNQALPDRPYTAYLKRQADTAHARDRSSSDSYDQPWAGPFQRSDAARQHSAVDLMNAAS</sequence>
<evidence type="ECO:0000256" key="2">
    <source>
        <dbReference type="SAM" id="SignalP"/>
    </source>
</evidence>
<dbReference type="InterPro" id="IPR008928">
    <property type="entry name" value="6-hairpin_glycosidase_sf"/>
</dbReference>
<keyword evidence="4" id="KW-1185">Reference proteome</keyword>
<feature type="compositionally biased region" description="Basic and acidic residues" evidence="1">
    <location>
        <begin position="475"/>
        <end position="486"/>
    </location>
</feature>
<dbReference type="Gene3D" id="1.50.10.20">
    <property type="match status" value="1"/>
</dbReference>
<feature type="chain" id="PRO_5039525753" evidence="2">
    <location>
        <begin position="24"/>
        <end position="517"/>
    </location>
</feature>
<keyword evidence="2" id="KW-0732">Signal</keyword>
<proteinExistence type="predicted"/>
<reference evidence="3 4" key="1">
    <citation type="submission" date="2020-08" db="EMBL/GenBank/DDBJ databases">
        <title>Sequencing the genomes of 1000 actinobacteria strains.</title>
        <authorList>
            <person name="Klenk H.-P."/>
        </authorList>
    </citation>
    <scope>NUCLEOTIDE SEQUENCE [LARGE SCALE GENOMIC DNA]</scope>
    <source>
        <strain evidence="3 4">DSM 45486</strain>
    </source>
</reference>
<feature type="region of interest" description="Disordered" evidence="1">
    <location>
        <begin position="475"/>
        <end position="517"/>
    </location>
</feature>
<name>A0A7W9M145_9PSEU</name>
<evidence type="ECO:0000256" key="1">
    <source>
        <dbReference type="SAM" id="MobiDB-lite"/>
    </source>
</evidence>
<dbReference type="PANTHER" id="PTHR47791">
    <property type="entry name" value="MEIOTICALLY UP-REGULATED GENE 191 PROTEIN"/>
    <property type="match status" value="1"/>
</dbReference>
<accession>A0A7W9M145</accession>
<comment type="caution">
    <text evidence="3">The sequence shown here is derived from an EMBL/GenBank/DDBJ whole genome shotgun (WGS) entry which is preliminary data.</text>
</comment>
<dbReference type="AlphaFoldDB" id="A0A7W9M145"/>
<dbReference type="RefSeq" id="WP_246477824.1">
    <property type="nucleotide sequence ID" value="NZ_JACHMO010000001.1"/>
</dbReference>
<dbReference type="InterPro" id="IPR053169">
    <property type="entry name" value="MUG_Protein"/>
</dbReference>
<dbReference type="EMBL" id="JACHMO010000001">
    <property type="protein sequence ID" value="MBB5803590.1"/>
    <property type="molecule type" value="Genomic_DNA"/>
</dbReference>
<organism evidence="3 4">
    <name type="scientific">Saccharothrix ecbatanensis</name>
    <dbReference type="NCBI Taxonomy" id="1105145"/>
    <lineage>
        <taxon>Bacteria</taxon>
        <taxon>Bacillati</taxon>
        <taxon>Actinomycetota</taxon>
        <taxon>Actinomycetes</taxon>
        <taxon>Pseudonocardiales</taxon>
        <taxon>Pseudonocardiaceae</taxon>
        <taxon>Saccharothrix</taxon>
    </lineage>
</organism>
<dbReference type="GO" id="GO:0005975">
    <property type="term" value="P:carbohydrate metabolic process"/>
    <property type="evidence" value="ECO:0007669"/>
    <property type="project" value="InterPro"/>
</dbReference>
<dbReference type="Pfam" id="PF03663">
    <property type="entry name" value="Glyco_hydro_76"/>
    <property type="match status" value="1"/>
</dbReference>
<feature type="signal peptide" evidence="2">
    <location>
        <begin position="1"/>
        <end position="23"/>
    </location>
</feature>